<protein>
    <submittedName>
        <fullName evidence="1">Uncharacterized protein</fullName>
    </submittedName>
</protein>
<evidence type="ECO:0000313" key="1">
    <source>
        <dbReference type="EMBL" id="ALU92438.1"/>
    </source>
</evidence>
<evidence type="ECO:0000313" key="2">
    <source>
        <dbReference type="Proteomes" id="UP000064183"/>
    </source>
</evidence>
<organism evidence="1 2">
    <name type="scientific">Streptomyces globisporus C-1027</name>
    <dbReference type="NCBI Taxonomy" id="1172567"/>
    <lineage>
        <taxon>Bacteria</taxon>
        <taxon>Bacillati</taxon>
        <taxon>Actinomycetota</taxon>
        <taxon>Actinomycetes</taxon>
        <taxon>Kitasatosporales</taxon>
        <taxon>Streptomycetaceae</taxon>
        <taxon>Streptomyces</taxon>
    </lineage>
</organism>
<dbReference type="Proteomes" id="UP000064183">
    <property type="component" value="Chromosome"/>
</dbReference>
<dbReference type="KEGG" id="sgb:WQO_03140"/>
<dbReference type="AlphaFoldDB" id="A0A0U3KHS9"/>
<dbReference type="EMBL" id="CP013738">
    <property type="protein sequence ID" value="ALU92438.1"/>
    <property type="molecule type" value="Genomic_DNA"/>
</dbReference>
<gene>
    <name evidence="1" type="ORF">WQO_03140</name>
</gene>
<reference evidence="1 2" key="1">
    <citation type="journal article" date="2012" name="J. Bacteriol.">
        <title>Draft genome sequence of Streptomyces globisporus C-1027, which produces an antitumor antibiotic consisting of a nine-membered enediyne with a chromoprotein.</title>
        <authorList>
            <person name="Wang L."/>
            <person name="Wang S."/>
            <person name="He Q."/>
            <person name="Yu T."/>
            <person name="Li Q."/>
            <person name="Hong B."/>
        </authorList>
    </citation>
    <scope>NUCLEOTIDE SEQUENCE [LARGE SCALE GENOMIC DNA]</scope>
    <source>
        <strain evidence="1 2">C-1027</strain>
    </source>
</reference>
<proteinExistence type="predicted"/>
<name>A0A0U3KHS9_STRGL</name>
<accession>A0A0U3KHS9</accession>
<sequence>MTGELFSPLPLRSGQVLKNRVTLQLGEGRMSDDLRSLKPKRTIQFDVMTEGQAALHMPVPTSVAPRST</sequence>